<reference evidence="3 4" key="1">
    <citation type="submission" date="2016-11" db="EMBL/GenBank/DDBJ databases">
        <title>Complete genome of the first virulent bacteriophage infecting the opportunist pathogen Serratia rubidaea.</title>
        <authorList>
            <person name="Xing S."/>
            <person name="Ma T."/>
            <person name="Zhang X."/>
            <person name="Huang Y."/>
            <person name="Mi Z."/>
            <person name="Sun Q."/>
            <person name="An X."/>
            <person name="Fan H."/>
            <person name="Wu S."/>
            <person name="Lin W."/>
            <person name="Tong Y."/>
        </authorList>
    </citation>
    <scope>NUCLEOTIDE SEQUENCE [LARGE SCALE GENOMIC DNA]</scope>
</reference>
<evidence type="ECO:0000313" key="2">
    <source>
        <dbReference type="EMBL" id="ANM47138.1"/>
    </source>
</evidence>
<evidence type="ECO:0000313" key="4">
    <source>
        <dbReference type="Proteomes" id="UP000230444"/>
    </source>
</evidence>
<sequence length="62" mass="7486">MKDVTDDQLKAMWRQTQILAHKKMKTIQELEDDVSKMAERSSELEAELIKRGYRVTRRIWSY</sequence>
<accession>A0A1J0MG14</accession>
<keyword evidence="1" id="KW-0175">Coiled coil</keyword>
<protein>
    <submittedName>
        <fullName evidence="3">Uncharacterized protein</fullName>
    </submittedName>
</protein>
<dbReference type="EMBL" id="KX147096">
    <property type="protein sequence ID" value="ANM47138.1"/>
    <property type="molecule type" value="Genomic_DNA"/>
</dbReference>
<dbReference type="KEGG" id="vg:40092420"/>
<evidence type="ECO:0000313" key="5">
    <source>
        <dbReference type="Proteomes" id="UP000231470"/>
    </source>
</evidence>
<dbReference type="GeneID" id="40092420"/>
<proteinExistence type="predicted"/>
<dbReference type="Proteomes" id="UP000230444">
    <property type="component" value="Segment"/>
</dbReference>
<dbReference type="Proteomes" id="UP000231470">
    <property type="component" value="Segment"/>
</dbReference>
<evidence type="ECO:0000313" key="3">
    <source>
        <dbReference type="EMBL" id="APD20046.1"/>
    </source>
</evidence>
<name>A0A1J0MG14_9CAUD</name>
<evidence type="ECO:0000256" key="1">
    <source>
        <dbReference type="SAM" id="Coils"/>
    </source>
</evidence>
<organism evidence="3 4">
    <name type="scientific">Serratia phage vB_Sru_IME250</name>
    <dbReference type="NCBI Taxonomy" id="1852640"/>
    <lineage>
        <taxon>Viruses</taxon>
        <taxon>Duplodnaviria</taxon>
        <taxon>Heunggongvirae</taxon>
        <taxon>Uroviricota</taxon>
        <taxon>Caudoviricetes</taxon>
        <taxon>Pantevenvirales</taxon>
        <taxon>Ackermannviridae</taxon>
        <taxon>Taipeivirus</taxon>
        <taxon>Taipeivirus IME250</taxon>
    </lineage>
</organism>
<keyword evidence="5" id="KW-1185">Reference proteome</keyword>
<dbReference type="RefSeq" id="YP_009615939.1">
    <property type="nucleotide sequence ID" value="NC_042047.1"/>
</dbReference>
<dbReference type="EMBL" id="KY073123">
    <property type="protein sequence ID" value="APD20046.1"/>
    <property type="molecule type" value="Genomic_DNA"/>
</dbReference>
<feature type="coiled-coil region" evidence="1">
    <location>
        <begin position="20"/>
        <end position="47"/>
    </location>
</feature>
<reference evidence="2 5" key="2">
    <citation type="journal article" date="2017" name="Arch. Virol.">
        <title>First complete genome sequence of a virulent bacteriophage infecting the opportunistic pathogen Serratia rubidaea.</title>
        <authorList>
            <person name="Xing S."/>
            <person name="Ma T."/>
            <person name="Zhang X."/>
            <person name="Huang Y."/>
            <person name="Mi Z."/>
            <person name="Sun Q."/>
            <person name="An X."/>
            <person name="Fan H."/>
            <person name="Wu S."/>
            <person name="Wei L."/>
            <person name="Tong Y."/>
        </authorList>
    </citation>
    <scope>NUCLEOTIDE SEQUENCE [LARGE SCALE GENOMIC DNA]</scope>
</reference>